<dbReference type="GO" id="GO:0006633">
    <property type="term" value="P:fatty acid biosynthetic process"/>
    <property type="evidence" value="ECO:0007669"/>
    <property type="project" value="TreeGrafter"/>
</dbReference>
<gene>
    <name evidence="2" type="ORF">PENVUL_c002G05777</name>
</gene>
<proteinExistence type="predicted"/>
<evidence type="ECO:0000313" key="3">
    <source>
        <dbReference type="Proteomes" id="UP000191518"/>
    </source>
</evidence>
<dbReference type="Pfam" id="PF08659">
    <property type="entry name" value="KR"/>
    <property type="match status" value="2"/>
</dbReference>
<dbReference type="PANTHER" id="PTHR43775:SF40">
    <property type="entry name" value="NORSOLORINIC ACID SYNTHASE STCA"/>
    <property type="match status" value="1"/>
</dbReference>
<dbReference type="GO" id="GO:0044550">
    <property type="term" value="P:secondary metabolite biosynthetic process"/>
    <property type="evidence" value="ECO:0007669"/>
    <property type="project" value="TreeGrafter"/>
</dbReference>
<sequence>MKKEARNFAFLSRSGADPEQASLLVNELKAAGANVQVFRGDAGMKSDIEEVINSVPGDRPIRVVLNAATVLRVTGAKNLHEVLSHLLLDFFVTTRSVSGVLGTPGQSNYAVRNGYLDAIARYRRFHRQNSVSSILPMILGVGVIAENNKLEGSLRCKGVYGIDEEVSTALRLRSLNRFESSDHIVVGLDPMELTKATQEAGDVDSFWAPDVRFNHTVWATKSQSENVSAGGGSPCILSLLQDFESIEAVQAMREHFIAKLSRMLMLDMDEFGEESRCIAIYGVDSIIGAELRNWTFKELLGLDISFQQLLGPNLTIIKFVEHGLTRVI</sequence>
<dbReference type="OrthoDB" id="4366574at2759"/>
<dbReference type="GO" id="GO:0004312">
    <property type="term" value="F:fatty acid synthase activity"/>
    <property type="evidence" value="ECO:0007669"/>
    <property type="project" value="TreeGrafter"/>
</dbReference>
<dbReference type="Gene3D" id="3.40.50.720">
    <property type="entry name" value="NAD(P)-binding Rossmann-like Domain"/>
    <property type="match status" value="1"/>
</dbReference>
<evidence type="ECO:0000259" key="1">
    <source>
        <dbReference type="SMART" id="SM00822"/>
    </source>
</evidence>
<dbReference type="SUPFAM" id="SSF51735">
    <property type="entry name" value="NAD(P)-binding Rossmann-fold domains"/>
    <property type="match status" value="1"/>
</dbReference>
<dbReference type="SMART" id="SM00822">
    <property type="entry name" value="PKS_KR"/>
    <property type="match status" value="1"/>
</dbReference>
<dbReference type="InterPro" id="IPR057326">
    <property type="entry name" value="KR_dom"/>
</dbReference>
<comment type="caution">
    <text evidence="2">The sequence shown here is derived from an EMBL/GenBank/DDBJ whole genome shotgun (WGS) entry which is preliminary data.</text>
</comment>
<dbReference type="AlphaFoldDB" id="A0A1V6SDC7"/>
<keyword evidence="3" id="KW-1185">Reference proteome</keyword>
<dbReference type="InterPro" id="IPR036291">
    <property type="entry name" value="NAD(P)-bd_dom_sf"/>
</dbReference>
<organism evidence="2 3">
    <name type="scientific">Penicillium vulpinum</name>
    <dbReference type="NCBI Taxonomy" id="29845"/>
    <lineage>
        <taxon>Eukaryota</taxon>
        <taxon>Fungi</taxon>
        <taxon>Dikarya</taxon>
        <taxon>Ascomycota</taxon>
        <taxon>Pezizomycotina</taxon>
        <taxon>Eurotiomycetes</taxon>
        <taxon>Eurotiomycetidae</taxon>
        <taxon>Eurotiales</taxon>
        <taxon>Aspergillaceae</taxon>
        <taxon>Penicillium</taxon>
    </lineage>
</organism>
<dbReference type="InterPro" id="IPR013968">
    <property type="entry name" value="PKS_KR"/>
</dbReference>
<accession>A0A1V6SDC7</accession>
<evidence type="ECO:0000313" key="2">
    <source>
        <dbReference type="EMBL" id="OQE11749.1"/>
    </source>
</evidence>
<dbReference type="PANTHER" id="PTHR43775">
    <property type="entry name" value="FATTY ACID SYNTHASE"/>
    <property type="match status" value="1"/>
</dbReference>
<feature type="domain" description="Ketoreductase" evidence="1">
    <location>
        <begin position="1"/>
        <end position="141"/>
    </location>
</feature>
<name>A0A1V6SDC7_9EURO</name>
<dbReference type="EMBL" id="MDYP01000002">
    <property type="protein sequence ID" value="OQE11749.1"/>
    <property type="molecule type" value="Genomic_DNA"/>
</dbReference>
<reference evidence="3" key="1">
    <citation type="journal article" date="2017" name="Nat. Microbiol.">
        <title>Global analysis of biosynthetic gene clusters reveals vast potential of secondary metabolite production in Penicillium species.</title>
        <authorList>
            <person name="Nielsen J.C."/>
            <person name="Grijseels S."/>
            <person name="Prigent S."/>
            <person name="Ji B."/>
            <person name="Dainat J."/>
            <person name="Nielsen K.F."/>
            <person name="Frisvad J.C."/>
            <person name="Workman M."/>
            <person name="Nielsen J."/>
        </authorList>
    </citation>
    <scope>NUCLEOTIDE SEQUENCE [LARGE SCALE GENOMIC DNA]</scope>
    <source>
        <strain evidence="3">IBT 29486</strain>
    </source>
</reference>
<protein>
    <recommendedName>
        <fullName evidence="1">Ketoreductase domain-containing protein</fullName>
    </recommendedName>
</protein>
<dbReference type="STRING" id="29845.A0A1V6SDC7"/>
<dbReference type="GO" id="GO:0016874">
    <property type="term" value="F:ligase activity"/>
    <property type="evidence" value="ECO:0007669"/>
    <property type="project" value="UniProtKB-KW"/>
</dbReference>
<dbReference type="InterPro" id="IPR050091">
    <property type="entry name" value="PKS_NRPS_Biosynth_Enz"/>
</dbReference>
<dbReference type="Proteomes" id="UP000191518">
    <property type="component" value="Unassembled WGS sequence"/>
</dbReference>